<dbReference type="GO" id="GO:0051536">
    <property type="term" value="F:iron-sulfur cluster binding"/>
    <property type="evidence" value="ECO:0007669"/>
    <property type="project" value="UniProtKB-KW"/>
</dbReference>
<name>A0A1M6EJI7_9FIRM</name>
<accession>A0A1M6EJI7</accession>
<evidence type="ECO:0000259" key="4">
    <source>
        <dbReference type="PROSITE" id="PS51379"/>
    </source>
</evidence>
<dbReference type="Gene3D" id="3.30.70.20">
    <property type="match status" value="2"/>
</dbReference>
<keyword evidence="3" id="KW-0411">Iron-sulfur</keyword>
<dbReference type="AlphaFoldDB" id="A0A1M6EJI7"/>
<evidence type="ECO:0000256" key="2">
    <source>
        <dbReference type="ARBA" id="ARBA00023004"/>
    </source>
</evidence>
<dbReference type="PROSITE" id="PS00198">
    <property type="entry name" value="4FE4S_FER_1"/>
    <property type="match status" value="1"/>
</dbReference>
<evidence type="ECO:0000256" key="1">
    <source>
        <dbReference type="ARBA" id="ARBA00022723"/>
    </source>
</evidence>
<sequence>MGHSVNAKEMIYHALAERLSKAPEGAKINGEFMALLHNLYLDGEAKVASKFPMVPMTLDKIAALTDMEEDKLEDMLKDMSYRGLVIDIPRRGEVYYMLTPFVIGFFEYTFMRTGEAVEMKELAELFEKYFNSEGLYETIAGKDTKIMRTLVYENVMPLAVETEVLDYERAMEIIRQSGGGSISTCSCRHQASHLGTACDAPQEVCISLGRAAKWLISKNLARPATVGELLEVLEETQKLGLVHLCDNVMDNPTYICSCCSCCCHLLRGVNEKNIMAFHPSNFIADLEREKCVNCGLCVTKCPVDAIKMTLVEDVEIPVVNEDLCIGCGVCAHFCPTDAMVMFQRSELHIPPKDIKEKLKRLAVENKRM</sequence>
<dbReference type="STRING" id="1121476.SAMN02745751_01217"/>
<organism evidence="5 6">
    <name type="scientific">Dethiosulfatibacter aminovorans DSM 17477</name>
    <dbReference type="NCBI Taxonomy" id="1121476"/>
    <lineage>
        <taxon>Bacteria</taxon>
        <taxon>Bacillati</taxon>
        <taxon>Bacillota</taxon>
        <taxon>Tissierellia</taxon>
        <taxon>Dethiosulfatibacter</taxon>
    </lineage>
</organism>
<gene>
    <name evidence="5" type="ORF">SAMN02745751_01217</name>
</gene>
<dbReference type="EMBL" id="FQZL01000007">
    <property type="protein sequence ID" value="SHI85647.1"/>
    <property type="molecule type" value="Genomic_DNA"/>
</dbReference>
<dbReference type="InterPro" id="IPR017900">
    <property type="entry name" value="4Fe4S_Fe_S_CS"/>
</dbReference>
<dbReference type="OrthoDB" id="9795268at2"/>
<evidence type="ECO:0000256" key="3">
    <source>
        <dbReference type="ARBA" id="ARBA00023014"/>
    </source>
</evidence>
<keyword evidence="6" id="KW-1185">Reference proteome</keyword>
<dbReference type="Proteomes" id="UP000184052">
    <property type="component" value="Unassembled WGS sequence"/>
</dbReference>
<dbReference type="Pfam" id="PF14697">
    <property type="entry name" value="Fer4_21"/>
    <property type="match status" value="1"/>
</dbReference>
<protein>
    <submittedName>
        <fullName evidence="5">4Fe-4S dicluster domain-containing protein</fullName>
    </submittedName>
</protein>
<feature type="domain" description="4Fe-4S ferredoxin-type" evidence="4">
    <location>
        <begin position="282"/>
        <end position="311"/>
    </location>
</feature>
<dbReference type="RefSeq" id="WP_073048619.1">
    <property type="nucleotide sequence ID" value="NZ_FQZL01000007.1"/>
</dbReference>
<dbReference type="PROSITE" id="PS51379">
    <property type="entry name" value="4FE4S_FER_2"/>
    <property type="match status" value="2"/>
</dbReference>
<proteinExistence type="predicted"/>
<dbReference type="GO" id="GO:0046872">
    <property type="term" value="F:metal ion binding"/>
    <property type="evidence" value="ECO:0007669"/>
    <property type="project" value="UniProtKB-KW"/>
</dbReference>
<dbReference type="InterPro" id="IPR017896">
    <property type="entry name" value="4Fe4S_Fe-S-bd"/>
</dbReference>
<keyword evidence="2" id="KW-0408">Iron</keyword>
<evidence type="ECO:0000313" key="6">
    <source>
        <dbReference type="Proteomes" id="UP000184052"/>
    </source>
</evidence>
<evidence type="ECO:0000313" key="5">
    <source>
        <dbReference type="EMBL" id="SHI85647.1"/>
    </source>
</evidence>
<reference evidence="5 6" key="1">
    <citation type="submission" date="2016-11" db="EMBL/GenBank/DDBJ databases">
        <authorList>
            <person name="Jaros S."/>
            <person name="Januszkiewicz K."/>
            <person name="Wedrychowicz H."/>
        </authorList>
    </citation>
    <scope>NUCLEOTIDE SEQUENCE [LARGE SCALE GENOMIC DNA]</scope>
    <source>
        <strain evidence="5 6">DSM 17477</strain>
    </source>
</reference>
<keyword evidence="1" id="KW-0479">Metal-binding</keyword>
<feature type="domain" description="4Fe-4S ferredoxin-type" evidence="4">
    <location>
        <begin position="315"/>
        <end position="344"/>
    </location>
</feature>
<dbReference type="SUPFAM" id="SSF54862">
    <property type="entry name" value="4Fe-4S ferredoxins"/>
    <property type="match status" value="1"/>
</dbReference>